<dbReference type="EMBL" id="LGYO01000007">
    <property type="protein sequence ID" value="KNZ43045.1"/>
    <property type="molecule type" value="Genomic_DNA"/>
</dbReference>
<dbReference type="Gene3D" id="3.40.50.300">
    <property type="entry name" value="P-loop containing nucleotide triphosphate hydrolases"/>
    <property type="match status" value="1"/>
</dbReference>
<dbReference type="RefSeq" id="WP_050738781.1">
    <property type="nucleotide sequence ID" value="NZ_LGYO01000007.1"/>
</dbReference>
<dbReference type="GO" id="GO:0005524">
    <property type="term" value="F:ATP binding"/>
    <property type="evidence" value="ECO:0007669"/>
    <property type="project" value="UniProtKB-KW"/>
</dbReference>
<dbReference type="STRING" id="52689.AKG39_02495"/>
<dbReference type="Proteomes" id="UP000036873">
    <property type="component" value="Unassembled WGS sequence"/>
</dbReference>
<evidence type="ECO:0000256" key="2">
    <source>
        <dbReference type="ARBA" id="ARBA00022741"/>
    </source>
</evidence>
<dbReference type="Gene3D" id="3.30.300.160">
    <property type="entry name" value="Type II secretion system, protein E, N-terminal domain"/>
    <property type="match status" value="1"/>
</dbReference>
<evidence type="ECO:0000313" key="7">
    <source>
        <dbReference type="Proteomes" id="UP000036873"/>
    </source>
</evidence>
<reference evidence="7" key="1">
    <citation type="submission" date="2015-07" db="EMBL/GenBank/DDBJ databases">
        <title>Draft genome sequence of Acetobacterium bakii DSM 8293, a potential psychrophilic chemical producer through syngas fermentation.</title>
        <authorList>
            <person name="Song Y."/>
            <person name="Hwang S."/>
            <person name="Cho B.-K."/>
        </authorList>
    </citation>
    <scope>NUCLEOTIDE SEQUENCE [LARGE SCALE GENOMIC DNA]</scope>
    <source>
        <strain evidence="7">DSM 8239</strain>
    </source>
</reference>
<comment type="similarity">
    <text evidence="1">Belongs to the GSP E family.</text>
</comment>
<gene>
    <name evidence="6" type="ORF">AKG39_02495</name>
</gene>
<evidence type="ECO:0008006" key="8">
    <source>
        <dbReference type="Google" id="ProtNLM"/>
    </source>
</evidence>
<dbReference type="SUPFAM" id="SSF160246">
    <property type="entry name" value="EspE N-terminal domain-like"/>
    <property type="match status" value="1"/>
</dbReference>
<keyword evidence="3" id="KW-0067">ATP-binding</keyword>
<protein>
    <recommendedName>
        <fullName evidence="8">Type II secretion system protein E</fullName>
    </recommendedName>
</protein>
<dbReference type="InterPro" id="IPR037257">
    <property type="entry name" value="T2SS_E_N_sf"/>
</dbReference>
<organism evidence="6 7">
    <name type="scientific">Acetobacterium bakii</name>
    <dbReference type="NCBI Taxonomy" id="52689"/>
    <lineage>
        <taxon>Bacteria</taxon>
        <taxon>Bacillati</taxon>
        <taxon>Bacillota</taxon>
        <taxon>Clostridia</taxon>
        <taxon>Eubacteriales</taxon>
        <taxon>Eubacteriaceae</taxon>
        <taxon>Acetobacterium</taxon>
    </lineage>
</organism>
<comment type="caution">
    <text evidence="6">The sequence shown here is derived from an EMBL/GenBank/DDBJ whole genome shotgun (WGS) entry which is preliminary data.</text>
</comment>
<evidence type="ECO:0000313" key="6">
    <source>
        <dbReference type="EMBL" id="KNZ43045.1"/>
    </source>
</evidence>
<dbReference type="PANTHER" id="PTHR30258:SF3">
    <property type="entry name" value="SLL1921 PROTEIN"/>
    <property type="match status" value="1"/>
</dbReference>
<dbReference type="Gene3D" id="3.30.450.90">
    <property type="match status" value="1"/>
</dbReference>
<dbReference type="PANTHER" id="PTHR30258">
    <property type="entry name" value="TYPE II SECRETION SYSTEM PROTEIN GSPE-RELATED"/>
    <property type="match status" value="1"/>
</dbReference>
<dbReference type="AlphaFoldDB" id="A0A0L6U5H6"/>
<evidence type="ECO:0000259" key="4">
    <source>
        <dbReference type="Pfam" id="PF00437"/>
    </source>
</evidence>
<dbReference type="PATRIC" id="fig|52689.4.peg.3418"/>
<sequence>MKENKSVLEMLLKNQEITHQHISSRIPKAEKTGVSVLDLLLKDQVITPEKLLLVFHNEWGFEVYDPSRDRMDPKLLSLFTRKQAQELIIFPLNESDNGILVLLMADPTDEEAIRSLQQLVKKRFKILVAEKQCIQKLIHKYYTENQIADKQEVYRIAKDHGFSEEPLIVTLVNKIIDEGVSRGASDIHIEAYSERIQIRLRIDGVLHPMMHLDEDTFHGLITRLKILAECDIAEHRVPQDGAFTTHFEGRQIDVRLSILPTIHGEKMVLRLLDQQKFLMRIEDLGFSKEQKSLINEIMASPHGMILGSGPTGSGKTTTLYSLLNTINSETQNIVTIEDPVEFQLGGINQVQVNEKTGLTFALGLRSILRQDPNVIMVGEIRDEETAGIAVRAAITGHLVLSTIHTNNAISTITRLMDMKVPLYLLSSAIRGVISQKLIKKLCPNCRKEGLATMEEKNILGVLDENLMLYYPVGCSFCSGTGYQGRMAVQEVLKMTRGIREAIGQGMNYDAIRKIALVEGLIPIEESLKQIILEGKTSLAEGFEILVFENEWHQ</sequence>
<feature type="domain" description="Type II secretion system protein GspE N-terminal" evidence="5">
    <location>
        <begin position="60"/>
        <end position="142"/>
    </location>
</feature>
<proteinExistence type="inferred from homology"/>
<dbReference type="OrthoDB" id="9808272at2"/>
<dbReference type="GO" id="GO:0005886">
    <property type="term" value="C:plasma membrane"/>
    <property type="evidence" value="ECO:0007669"/>
    <property type="project" value="TreeGrafter"/>
</dbReference>
<evidence type="ECO:0000256" key="1">
    <source>
        <dbReference type="ARBA" id="ARBA00006611"/>
    </source>
</evidence>
<evidence type="ECO:0000256" key="3">
    <source>
        <dbReference type="ARBA" id="ARBA00022840"/>
    </source>
</evidence>
<name>A0A0L6U5H6_9FIRM</name>
<dbReference type="InterPro" id="IPR001482">
    <property type="entry name" value="T2SS/T4SS_dom"/>
</dbReference>
<feature type="domain" description="Bacterial type II secretion system protein E" evidence="4">
    <location>
        <begin position="167"/>
        <end position="540"/>
    </location>
</feature>
<dbReference type="InterPro" id="IPR007831">
    <property type="entry name" value="T2SS_GspE_N"/>
</dbReference>
<dbReference type="InterPro" id="IPR027417">
    <property type="entry name" value="P-loop_NTPase"/>
</dbReference>
<dbReference type="GO" id="GO:0016887">
    <property type="term" value="F:ATP hydrolysis activity"/>
    <property type="evidence" value="ECO:0007669"/>
    <property type="project" value="TreeGrafter"/>
</dbReference>
<evidence type="ECO:0000259" key="5">
    <source>
        <dbReference type="Pfam" id="PF05157"/>
    </source>
</evidence>
<keyword evidence="2" id="KW-0547">Nucleotide-binding</keyword>
<dbReference type="SUPFAM" id="SSF52540">
    <property type="entry name" value="P-loop containing nucleoside triphosphate hydrolases"/>
    <property type="match status" value="1"/>
</dbReference>
<accession>A0A0L6U5H6</accession>
<keyword evidence="7" id="KW-1185">Reference proteome</keyword>
<dbReference type="CDD" id="cd01129">
    <property type="entry name" value="PulE-GspE-like"/>
    <property type="match status" value="1"/>
</dbReference>
<dbReference type="Pfam" id="PF00437">
    <property type="entry name" value="T2SSE"/>
    <property type="match status" value="1"/>
</dbReference>
<dbReference type="Pfam" id="PF05157">
    <property type="entry name" value="MshEN"/>
    <property type="match status" value="1"/>
</dbReference>